<comment type="similarity">
    <text evidence="1">Belongs to the peptidase A1 family.</text>
</comment>
<dbReference type="RefSeq" id="XP_018277556.1">
    <property type="nucleotide sequence ID" value="XM_018426819.1"/>
</dbReference>
<dbReference type="PROSITE" id="PS51767">
    <property type="entry name" value="PEPTIDASE_A1"/>
    <property type="match status" value="1"/>
</dbReference>
<dbReference type="InterPro" id="IPR034164">
    <property type="entry name" value="Pepsin-like_dom"/>
</dbReference>
<evidence type="ECO:0000313" key="5">
    <source>
        <dbReference type="Proteomes" id="UP000053611"/>
    </source>
</evidence>
<keyword evidence="4" id="KW-0645">Protease</keyword>
<dbReference type="Gene3D" id="2.40.70.10">
    <property type="entry name" value="Acid Proteases"/>
    <property type="match status" value="2"/>
</dbReference>
<dbReference type="GeneID" id="28987422"/>
<gene>
    <name evidence="4" type="ORF">CC85DRAFT_329416</name>
</gene>
<dbReference type="PRINTS" id="PR00792">
    <property type="entry name" value="PEPSIN"/>
</dbReference>
<evidence type="ECO:0000256" key="1">
    <source>
        <dbReference type="ARBA" id="ARBA00007447"/>
    </source>
</evidence>
<dbReference type="OrthoDB" id="2747330at2759"/>
<keyword evidence="4" id="KW-0378">Hydrolase</keyword>
<evidence type="ECO:0000259" key="3">
    <source>
        <dbReference type="PROSITE" id="PS51767"/>
    </source>
</evidence>
<dbReference type="PANTHER" id="PTHR47966">
    <property type="entry name" value="BETA-SITE APP-CLEAVING ENZYME, ISOFORM A-RELATED"/>
    <property type="match status" value="1"/>
</dbReference>
<dbReference type="InterPro" id="IPR033121">
    <property type="entry name" value="PEPTIDASE_A1"/>
</dbReference>
<dbReference type="Pfam" id="PF00026">
    <property type="entry name" value="Asp"/>
    <property type="match status" value="1"/>
</dbReference>
<dbReference type="CDD" id="cd05471">
    <property type="entry name" value="pepsin_like"/>
    <property type="match status" value="1"/>
</dbReference>
<dbReference type="GO" id="GO:0004190">
    <property type="term" value="F:aspartic-type endopeptidase activity"/>
    <property type="evidence" value="ECO:0007669"/>
    <property type="project" value="InterPro"/>
</dbReference>
<dbReference type="SUPFAM" id="SSF50630">
    <property type="entry name" value="Acid proteases"/>
    <property type="match status" value="1"/>
</dbReference>
<dbReference type="InterPro" id="IPR001461">
    <property type="entry name" value="Aspartic_peptidase_A1"/>
</dbReference>
<name>A0A0J0XIZ2_9TREE</name>
<evidence type="ECO:0000313" key="4">
    <source>
        <dbReference type="EMBL" id="KLT41065.1"/>
    </source>
</evidence>
<dbReference type="InterPro" id="IPR021109">
    <property type="entry name" value="Peptidase_aspartic_dom_sf"/>
</dbReference>
<accession>A0A0J0XIZ2</accession>
<organism evidence="4 5">
    <name type="scientific">Cutaneotrichosporon oleaginosum</name>
    <dbReference type="NCBI Taxonomy" id="879819"/>
    <lineage>
        <taxon>Eukaryota</taxon>
        <taxon>Fungi</taxon>
        <taxon>Dikarya</taxon>
        <taxon>Basidiomycota</taxon>
        <taxon>Agaricomycotina</taxon>
        <taxon>Tremellomycetes</taxon>
        <taxon>Trichosporonales</taxon>
        <taxon>Trichosporonaceae</taxon>
        <taxon>Cutaneotrichosporon</taxon>
    </lineage>
</organism>
<feature type="active site" evidence="2">
    <location>
        <position position="96"/>
    </location>
</feature>
<sequence length="459" mass="47773">MLALALTLPLLAAAAPPPPPSPNPITLPVSAHGFFSLWGSETDYLANKYGHGHQGIARRGMEERQAGSADLSNIGVTYTVPLEIGNPPQKFDSVIDTGSSVTWVIANCTDPSECGQAPVFNGSQSSTLLESDTPYDIQYGRGSAAGHVAYDEIAVGGQKAQAAFVMVDELTEWGLSFSSLTGFSPRTGAWFLRVAGTWAEPIFGLYLGRSEQAAPANPVPGNGLLTLGGVDSSKFTGDLHWIDANITGWWTIPLEGLKVSGQDIDLTLETAPYSHTGGRPAAVIDSGTTLVNGPRAAITEMYAKLNATEISNGLFVFPCANGVPPISLTFGGVAYTMHPADTIMGSSPVSYIRDRFNVSLPGADDDYYCRAAIDIFEPPSADFAAPKWIIGAAFMRSVYTAHRLTPPALGFAPVAEAAATPDGVVNTDSGARQVASAASRTAAGAGLAAVALVVALAAL</sequence>
<reference evidence="4 5" key="1">
    <citation type="submission" date="2015-03" db="EMBL/GenBank/DDBJ databases">
        <title>Genomics and transcriptomics of the oil-accumulating basidiomycete yeast T. oleaginosus allow insights into substrate utilization and the diverse evolutionary trajectories of mating systems in fungi.</title>
        <authorList>
            <consortium name="DOE Joint Genome Institute"/>
            <person name="Kourist R."/>
            <person name="Kracht O."/>
            <person name="Bracharz F."/>
            <person name="Lipzen A."/>
            <person name="Nolan M."/>
            <person name="Ohm R."/>
            <person name="Grigoriev I."/>
            <person name="Sun S."/>
            <person name="Heitman J."/>
            <person name="Bruck T."/>
            <person name="Nowrousian M."/>
        </authorList>
    </citation>
    <scope>NUCLEOTIDE SEQUENCE [LARGE SCALE GENOMIC DNA]</scope>
    <source>
        <strain evidence="4 5">IBC0246</strain>
    </source>
</reference>
<feature type="active site" evidence="2">
    <location>
        <position position="285"/>
    </location>
</feature>
<keyword evidence="5" id="KW-1185">Reference proteome</keyword>
<dbReference type="AlphaFoldDB" id="A0A0J0XIZ2"/>
<dbReference type="Proteomes" id="UP000053611">
    <property type="component" value="Unassembled WGS sequence"/>
</dbReference>
<protein>
    <submittedName>
        <fullName evidence="4">Acid protease</fullName>
    </submittedName>
</protein>
<feature type="domain" description="Peptidase A1" evidence="3">
    <location>
        <begin position="78"/>
        <end position="412"/>
    </location>
</feature>
<dbReference type="GO" id="GO:0006508">
    <property type="term" value="P:proteolysis"/>
    <property type="evidence" value="ECO:0007669"/>
    <property type="project" value="UniProtKB-KW"/>
</dbReference>
<proteinExistence type="inferred from homology"/>
<dbReference type="EMBL" id="KQ087224">
    <property type="protein sequence ID" value="KLT41065.1"/>
    <property type="molecule type" value="Genomic_DNA"/>
</dbReference>
<evidence type="ECO:0000256" key="2">
    <source>
        <dbReference type="PIRSR" id="PIRSR601461-1"/>
    </source>
</evidence>
<dbReference type="PANTHER" id="PTHR47966:SF6">
    <property type="entry name" value="PEPTIDASE A1 DOMAIN-CONTAINING PROTEIN"/>
    <property type="match status" value="1"/>
</dbReference>